<gene>
    <name evidence="1" type="ORF">Amon02_000677800</name>
</gene>
<proteinExistence type="predicted"/>
<reference evidence="1" key="1">
    <citation type="submission" date="2023-04" db="EMBL/GenBank/DDBJ databases">
        <title>Ambrosiozyma monospora NBRC 10751.</title>
        <authorList>
            <person name="Ichikawa N."/>
            <person name="Sato H."/>
            <person name="Tonouchi N."/>
        </authorList>
    </citation>
    <scope>NUCLEOTIDE SEQUENCE</scope>
    <source>
        <strain evidence="1">NBRC 10751</strain>
    </source>
</reference>
<protein>
    <submittedName>
        <fullName evidence="1">Unnamed protein product</fullName>
    </submittedName>
</protein>
<comment type="caution">
    <text evidence="1">The sequence shown here is derived from an EMBL/GenBank/DDBJ whole genome shotgun (WGS) entry which is preliminary data.</text>
</comment>
<dbReference type="EMBL" id="BSXS01005424">
    <property type="protein sequence ID" value="GME84351.1"/>
    <property type="molecule type" value="Genomic_DNA"/>
</dbReference>
<sequence length="592" mass="63380">MAGHSRSDSATGTTAISADQLTHLKDELASKDAENQKLREQLVKSAAIASGITTGAASTGLSKSVGAPKSDSHLTEELAAKNTEIDQLKKELALVKPTDAAGVTGVAGAAGVGAAGAVAISVSELAALKKELASKDAVISELKSQLPVGTPAVSSRFSNPLGSPDAFTDPSSSRGFSDDSNPLSPANPFEYGFNESDPKKSFNDKRISNPLGHGEYSYGQNDISPETIYEKDQQIADLTSKIEHPSKDYLVEKLAVLGYSASRDVPPARANHSDASDLSSIEDMHGNPTSSSSVFVDAMSNLDHSDYEDEQDDLFDSVSPDEEEKLRDQAKKLGFALVPINEDDDGDVTSVEDDAIEEVTDVHVGTAEIQRIRPDTGTRPVSTRASAIPPELRESEIEKLKASGAVLGMEVITVAEYNRLKDAEHPSLNKLKEMASPLGASVVEKPSVSNRKSMVMSDSSDATQIVTKESLQRYAADLGLVVYPKAEIDRLKRHSITSQELVSKAAELNLALVSEEDARRATAGLTREGLAEEARLQGLLCIPESQFIATTVSRKPDIQHVVVLPSTYYNKLLRIQECFFCASNSSCFSNER</sequence>
<evidence type="ECO:0000313" key="1">
    <source>
        <dbReference type="EMBL" id="GME84351.1"/>
    </source>
</evidence>
<name>A0ACB5TAK0_AMBMO</name>
<accession>A0ACB5TAK0</accession>
<organism evidence="1 2">
    <name type="scientific">Ambrosiozyma monospora</name>
    <name type="common">Yeast</name>
    <name type="synonym">Endomycopsis monosporus</name>
    <dbReference type="NCBI Taxonomy" id="43982"/>
    <lineage>
        <taxon>Eukaryota</taxon>
        <taxon>Fungi</taxon>
        <taxon>Dikarya</taxon>
        <taxon>Ascomycota</taxon>
        <taxon>Saccharomycotina</taxon>
        <taxon>Pichiomycetes</taxon>
        <taxon>Pichiales</taxon>
        <taxon>Pichiaceae</taxon>
        <taxon>Ambrosiozyma</taxon>
    </lineage>
</organism>
<dbReference type="Proteomes" id="UP001165064">
    <property type="component" value="Unassembled WGS sequence"/>
</dbReference>
<keyword evidence="2" id="KW-1185">Reference proteome</keyword>
<evidence type="ECO:0000313" key="2">
    <source>
        <dbReference type="Proteomes" id="UP001165064"/>
    </source>
</evidence>